<gene>
    <name evidence="2" type="primary">FGENESH: predicted gene_5.552</name>
    <name evidence="3" type="ORF">AAT19DRAFT_14379</name>
    <name evidence="2" type="ORF">BN2166_0030070</name>
</gene>
<evidence type="ECO:0000313" key="2">
    <source>
        <dbReference type="EMBL" id="CTR07146.1"/>
    </source>
</evidence>
<keyword evidence="4" id="KW-1185">Reference proteome</keyword>
<feature type="region of interest" description="Disordered" evidence="1">
    <location>
        <begin position="328"/>
        <end position="351"/>
    </location>
</feature>
<dbReference type="Proteomes" id="UP000239560">
    <property type="component" value="Unassembled WGS sequence"/>
</dbReference>
<dbReference type="EMBL" id="LCTV02000005">
    <property type="protein sequence ID" value="PRQ75357.1"/>
    <property type="molecule type" value="Genomic_DNA"/>
</dbReference>
<protein>
    <submittedName>
        <fullName evidence="2 3">Proteophosphoglycan 5</fullName>
    </submittedName>
</protein>
<evidence type="ECO:0000313" key="3">
    <source>
        <dbReference type="EMBL" id="PRQ75357.1"/>
    </source>
</evidence>
<accession>A0A0K3CIT9</accession>
<reference evidence="3 5" key="2">
    <citation type="journal article" date="2018" name="Elife">
        <title>Functional genomics of lipid metabolism in the oleaginous yeast Rhodosporidium toruloides.</title>
        <authorList>
            <person name="Coradetti S.T."/>
            <person name="Pinel D."/>
            <person name="Geiselman G."/>
            <person name="Ito M."/>
            <person name="Mondo S."/>
            <person name="Reilly M.C."/>
            <person name="Cheng Y.F."/>
            <person name="Bauer S."/>
            <person name="Grigoriev I."/>
            <person name="Gladden J.M."/>
            <person name="Simmons B.A."/>
            <person name="Brem R."/>
            <person name="Arkin A.P."/>
            <person name="Skerker J.M."/>
        </authorList>
    </citation>
    <scope>NUCLEOTIDE SEQUENCE [LARGE SCALE GENOMIC DNA]</scope>
    <source>
        <strain evidence="3 5">NBRC 0880</strain>
    </source>
</reference>
<proteinExistence type="predicted"/>
<evidence type="ECO:0000313" key="5">
    <source>
        <dbReference type="Proteomes" id="UP000239560"/>
    </source>
</evidence>
<evidence type="ECO:0000313" key="4">
    <source>
        <dbReference type="Proteomes" id="UP000199069"/>
    </source>
</evidence>
<name>A0A0K3CIT9_RHOTO</name>
<organism evidence="2 4">
    <name type="scientific">Rhodotorula toruloides</name>
    <name type="common">Yeast</name>
    <name type="synonym">Rhodosporidium toruloides</name>
    <dbReference type="NCBI Taxonomy" id="5286"/>
    <lineage>
        <taxon>Eukaryota</taxon>
        <taxon>Fungi</taxon>
        <taxon>Dikarya</taxon>
        <taxon>Basidiomycota</taxon>
        <taxon>Pucciniomycotina</taxon>
        <taxon>Microbotryomycetes</taxon>
        <taxon>Sporidiobolales</taxon>
        <taxon>Sporidiobolaceae</taxon>
        <taxon>Rhodotorula</taxon>
    </lineage>
</organism>
<dbReference type="AlphaFoldDB" id="A0A0K3CIT9"/>
<dbReference type="Proteomes" id="UP000199069">
    <property type="component" value="Unassembled WGS sequence"/>
</dbReference>
<sequence>MPTYLPLDLVLAIVRLAATRERRDEDSPAHRQRVAPLCLVCKAFKDAVEPLLWKSLVVEQMEQLHKFAGRSGRNTHLLDQVEELSDLPPDFQLPLLESLLLKECFVAMATCQRLLMPTCTPKLRKMHLDCVIMHSTSFLIAAPDLRRLEYLQLVAWDRQHYPPQDLGFHRVQNIVHGWSVGESLLRFPTVPSLGRPLHLRLYPRPERSERHSDYDNYNDELEETITSMANTISQGLVKSLFLPSVFDDTAWSTHRRTRALFFSLLKACRDSETPAIIFDECESEDDFLPAFDRFLASRGDKDIRERLLKETIERVRIWEEYTTEHQLEYPPARESSGGDLGDTDSENERDLRQLRRRQRINALRRRRSLAPSSSSSSASLLSLSHAQTARSAMPTFLPLDVVLLIIRRAIDRDLYDEDGSAYQQRLARLCLVCKDFRDAVQPVLWRTLRFKRLEHFYQVAGREGRNRHLLKHVEELRAGDGSRAGQDAPEEPDEASFIVRYYLPNLRRYSSTWFGRKQVSLDGFGLFDQLTTLRLYGHPLSDASLDLRLPALEVLSLDSCDGPYASFQRLLLPGTTPRLQKLHTSRLGMHMPALSPFTTDLSRLRYALVTGANYGLDALDFLGLDEAPVVVKTWHIETGLDDFDLFFQLTPAFHLQLRALPLRDFFGSNYAQQNEELEHIIDDMMLLISHGRVKSLLLPSDFDDTTWFTCRWTRAAFFALLESCRDFDVPVVVYDERELRTDNLSPAFEHFLASSGDADFRERLLGDNVERVRIWSEYTVEKGLYVPTQLTFSLHHSEETES</sequence>
<dbReference type="EMBL" id="CWKI01000005">
    <property type="protein sequence ID" value="CTR07146.1"/>
    <property type="molecule type" value="Genomic_DNA"/>
</dbReference>
<reference evidence="2 4" key="1">
    <citation type="submission" date="2015-07" db="EMBL/GenBank/DDBJ databases">
        <authorList>
            <person name="Cajimat M.N.B."/>
            <person name="Milazzo M.L."/>
            <person name="Fulhorst C.F."/>
        </authorList>
    </citation>
    <scope>NUCLEOTIDE SEQUENCE [LARGE SCALE GENOMIC DNA]</scope>
    <source>
        <strain evidence="2">Single colony</strain>
    </source>
</reference>
<evidence type="ECO:0000256" key="1">
    <source>
        <dbReference type="SAM" id="MobiDB-lite"/>
    </source>
</evidence>
<dbReference type="OrthoDB" id="10275322at2759"/>